<comment type="cofactor">
    <cofactor evidence="1 2">
        <name>Zn(2+)</name>
        <dbReference type="ChEBI" id="CHEBI:29105"/>
    </cofactor>
    <text evidence="1 2">Binds 1 zinc ion per subunit.</text>
</comment>
<feature type="binding site" evidence="1">
    <location>
        <position position="23"/>
    </location>
    <ligand>
        <name>Zn(2+)</name>
        <dbReference type="ChEBI" id="CHEBI:29105"/>
        <note>catalytic</note>
    </ligand>
</feature>
<dbReference type="AlphaFoldDB" id="A0AAV6GB62"/>
<proteinExistence type="predicted"/>
<feature type="active site" evidence="1">
    <location>
        <position position="20"/>
    </location>
</feature>
<evidence type="ECO:0000259" key="3">
    <source>
        <dbReference type="PROSITE" id="PS51864"/>
    </source>
</evidence>
<name>A0AAV6GB62_9TELE</name>
<dbReference type="PRINTS" id="PR00480">
    <property type="entry name" value="ASTACIN"/>
</dbReference>
<dbReference type="EC" id="3.4.24.-" evidence="2"/>
<feature type="domain" description="Peptidase M12A" evidence="3">
    <location>
        <begin position="1"/>
        <end position="119"/>
    </location>
</feature>
<feature type="domain" description="Peptidase M12A" evidence="3">
    <location>
        <begin position="184"/>
        <end position="382"/>
    </location>
</feature>
<keyword evidence="1 2" id="KW-0378">Hydrolase</keyword>
<protein>
    <recommendedName>
        <fullName evidence="2">Metalloendopeptidase</fullName>
        <ecNumber evidence="2">3.4.24.-</ecNumber>
    </recommendedName>
</protein>
<feature type="binding site" evidence="1">
    <location>
        <position position="282"/>
    </location>
    <ligand>
        <name>Zn(2+)</name>
        <dbReference type="ChEBI" id="CHEBI:29105"/>
        <note>catalytic</note>
    </ligand>
</feature>
<accession>A0AAV6GB62</accession>
<dbReference type="EMBL" id="JADWDJ010000014">
    <property type="protein sequence ID" value="KAG5269936.1"/>
    <property type="molecule type" value="Genomic_DNA"/>
</dbReference>
<dbReference type="SMART" id="SM00235">
    <property type="entry name" value="ZnMc"/>
    <property type="match status" value="1"/>
</dbReference>
<evidence type="ECO:0000313" key="5">
    <source>
        <dbReference type="Proteomes" id="UP000823561"/>
    </source>
</evidence>
<sequence length="383" mass="44528">MKRQNQRMLKRVAHLVIQHELLHALGFNHEQTRSDRDRYVRIYYQNILRGQEHNFRKINTNNLGTPYDYGSVMHYGRYAFSANRQPTIVPIPNANVQIGRATQMSRMDILRVQRLYGCNKFSEEDNVVSNLIERAADKKEDDIPEEEKYTVSGLIERASKNAGQALDDPEITEGDIAVYTGFQNADPCTSRGCKWPRARDGLVYVPYYISNQYSSRERATIERGLQSFAQSTCIRFRRRTRERDYVHIQSRSGCWSFVGRRGGEQILSLDRRGCVYHMVIQHELLHALGFNHEQCRSDRDQHVYIYYQNIVRGLAYAFNKINTNNLGTPYDYGSVMHYGRYAFSANRQPTIVPIPNANVQIGRATQMSRMDILRVQRLYGCSM</sequence>
<keyword evidence="1 2" id="KW-0645">Protease</keyword>
<dbReference type="InterPro" id="IPR006026">
    <property type="entry name" value="Peptidase_Metallo"/>
</dbReference>
<organism evidence="4 5">
    <name type="scientific">Alosa alosa</name>
    <name type="common">allis shad</name>
    <dbReference type="NCBI Taxonomy" id="278164"/>
    <lineage>
        <taxon>Eukaryota</taxon>
        <taxon>Metazoa</taxon>
        <taxon>Chordata</taxon>
        <taxon>Craniata</taxon>
        <taxon>Vertebrata</taxon>
        <taxon>Euteleostomi</taxon>
        <taxon>Actinopterygii</taxon>
        <taxon>Neopterygii</taxon>
        <taxon>Teleostei</taxon>
        <taxon>Clupei</taxon>
        <taxon>Clupeiformes</taxon>
        <taxon>Clupeoidei</taxon>
        <taxon>Clupeidae</taxon>
        <taxon>Alosa</taxon>
    </lineage>
</organism>
<dbReference type="Proteomes" id="UP000823561">
    <property type="component" value="Chromosome 14"/>
</dbReference>
<dbReference type="PROSITE" id="PS51864">
    <property type="entry name" value="ASTACIN"/>
    <property type="match status" value="2"/>
</dbReference>
<keyword evidence="1 2" id="KW-0862">Zinc</keyword>
<comment type="caution">
    <text evidence="1">Lacks conserved residue(s) required for the propagation of feature annotation.</text>
</comment>
<dbReference type="FunFam" id="3.40.390.10:FF:000038">
    <property type="entry name" value="Metalloendopeptidase"/>
    <property type="match status" value="1"/>
</dbReference>
<dbReference type="Gene3D" id="3.40.390.10">
    <property type="entry name" value="Collagenase (Catalytic Domain)"/>
    <property type="match status" value="2"/>
</dbReference>
<dbReference type="InterPro" id="IPR001506">
    <property type="entry name" value="Peptidase_M12A"/>
</dbReference>
<feature type="binding site" evidence="1">
    <location>
        <position position="19"/>
    </location>
    <ligand>
        <name>Zn(2+)</name>
        <dbReference type="ChEBI" id="CHEBI:29105"/>
        <note>catalytic</note>
    </ligand>
</feature>
<dbReference type="GO" id="GO:0008270">
    <property type="term" value="F:zinc ion binding"/>
    <property type="evidence" value="ECO:0007669"/>
    <property type="project" value="UniProtKB-UniRule"/>
</dbReference>
<dbReference type="PANTHER" id="PTHR10127">
    <property type="entry name" value="DISCOIDIN, CUB, EGF, LAMININ , AND ZINC METALLOPROTEASE DOMAIN CONTAINING"/>
    <property type="match status" value="1"/>
</dbReference>
<dbReference type="PANTHER" id="PTHR10127:SF899">
    <property type="entry name" value="ASTACIN-LIKE METALLOENDOPEPTIDASE-RELATED"/>
    <property type="match status" value="1"/>
</dbReference>
<comment type="caution">
    <text evidence="4">The sequence shown here is derived from an EMBL/GenBank/DDBJ whole genome shotgun (WGS) entry which is preliminary data.</text>
</comment>
<dbReference type="Pfam" id="PF01400">
    <property type="entry name" value="Astacin"/>
    <property type="match status" value="2"/>
</dbReference>
<reference evidence="4" key="1">
    <citation type="submission" date="2020-10" db="EMBL/GenBank/DDBJ databases">
        <title>Chromosome-scale genome assembly of the Allis shad, Alosa alosa.</title>
        <authorList>
            <person name="Margot Z."/>
            <person name="Christophe K."/>
            <person name="Cabau C."/>
            <person name="Louis A."/>
            <person name="Berthelot C."/>
            <person name="Parey E."/>
            <person name="Roest Crollius H."/>
            <person name="Montfort J."/>
            <person name="Robinson-Rechavi M."/>
            <person name="Bucao C."/>
            <person name="Bouchez O."/>
            <person name="Gislard M."/>
            <person name="Lluch J."/>
            <person name="Milhes M."/>
            <person name="Lampietro C."/>
            <person name="Lopez Roques C."/>
            <person name="Donnadieu C."/>
            <person name="Braasch I."/>
            <person name="Desvignes T."/>
            <person name="Postlethwait J."/>
            <person name="Bobe J."/>
            <person name="Guiguen Y."/>
        </authorList>
    </citation>
    <scope>NUCLEOTIDE SEQUENCE</scope>
    <source>
        <strain evidence="4">M-15738</strain>
        <tissue evidence="4">Blood</tissue>
    </source>
</reference>
<evidence type="ECO:0000313" key="4">
    <source>
        <dbReference type="EMBL" id="KAG5269936.1"/>
    </source>
</evidence>
<dbReference type="InterPro" id="IPR024079">
    <property type="entry name" value="MetalloPept_cat_dom_sf"/>
</dbReference>
<gene>
    <name evidence="4" type="ORF">AALO_G00186800</name>
</gene>
<dbReference type="SUPFAM" id="SSF55486">
    <property type="entry name" value="Metalloproteases ('zincins'), catalytic domain"/>
    <property type="match status" value="2"/>
</dbReference>
<evidence type="ECO:0000256" key="1">
    <source>
        <dbReference type="PROSITE-ProRule" id="PRU01211"/>
    </source>
</evidence>
<keyword evidence="1 2" id="KW-0482">Metalloprotease</keyword>
<keyword evidence="5" id="KW-1185">Reference proteome</keyword>
<evidence type="ECO:0000256" key="2">
    <source>
        <dbReference type="RuleBase" id="RU361183"/>
    </source>
</evidence>
<feature type="binding site" evidence="1">
    <location>
        <position position="292"/>
    </location>
    <ligand>
        <name>Zn(2+)</name>
        <dbReference type="ChEBI" id="CHEBI:29105"/>
        <note>catalytic</note>
    </ligand>
</feature>
<keyword evidence="1 2" id="KW-0479">Metal-binding</keyword>
<dbReference type="GO" id="GO:0006508">
    <property type="term" value="P:proteolysis"/>
    <property type="evidence" value="ECO:0007669"/>
    <property type="project" value="UniProtKB-KW"/>
</dbReference>
<feature type="binding site" evidence="1">
    <location>
        <position position="29"/>
    </location>
    <ligand>
        <name>Zn(2+)</name>
        <dbReference type="ChEBI" id="CHEBI:29105"/>
        <note>catalytic</note>
    </ligand>
</feature>
<feature type="active site" evidence="1">
    <location>
        <position position="283"/>
    </location>
</feature>
<dbReference type="GO" id="GO:0004222">
    <property type="term" value="F:metalloendopeptidase activity"/>
    <property type="evidence" value="ECO:0007669"/>
    <property type="project" value="UniProtKB-UniRule"/>
</dbReference>
<feature type="binding site" evidence="1">
    <location>
        <position position="286"/>
    </location>
    <ligand>
        <name>Zn(2+)</name>
        <dbReference type="ChEBI" id="CHEBI:29105"/>
        <note>catalytic</note>
    </ligand>
</feature>